<dbReference type="EMBL" id="JAAAUY010001220">
    <property type="protein sequence ID" value="KAF9323752.1"/>
    <property type="molecule type" value="Genomic_DNA"/>
</dbReference>
<organism evidence="2 3">
    <name type="scientific">Podila minutissima</name>
    <dbReference type="NCBI Taxonomy" id="64525"/>
    <lineage>
        <taxon>Eukaryota</taxon>
        <taxon>Fungi</taxon>
        <taxon>Fungi incertae sedis</taxon>
        <taxon>Mucoromycota</taxon>
        <taxon>Mortierellomycotina</taxon>
        <taxon>Mortierellomycetes</taxon>
        <taxon>Mortierellales</taxon>
        <taxon>Mortierellaceae</taxon>
        <taxon>Podila</taxon>
    </lineage>
</organism>
<sequence>MLRHRDIEKPKNRGIGMKKVTLFNDLVTVLDVLPSSPTVDICVNHPSTVAIVGKVRIIAKRPCVYKSLVLTATGNTRIIRRAGTRLQAHQLFLHATTDVVRQSPLPSSFNPGASSVPTSPVSSPTEENPRNSFSEGFFAPTDVNESTSSSEQTAESTPSTSQQPSTDNDTPADSNSPQMTFATNQLHAGVNDIDFRLEFPSHYKSHLTCPPGEVHLHSLPTGSLRTGNHSTVDYCLRTTLTLSRRDVLVNNSLSIAIPFKVQTWQDQIDQSHGEEHAYHGKRRGKIEFEFHVPKQLDARRLHELHFGFQGGWKVLDERLKVDKVHYYIVEEEVQTYEDKMQFVPKSGVETHTAVISTTATYNCAQSTTPTNAWEYHESDARLQIPQPNLVLQPFTMPMPGASTLAITHKLRLVIQFDKNHLAEKDLQLSFPLLIHPALEDDGAPVHPELTEHAVHPHRQRRGRRAQRVGALYINNNELMEGGSAAAEEDDDDILPLPVYADREESLLLMVGEEVQELDYMDRRDMDALGISISTARDPEFRMSTSESISSPTFSPASPPLSPISPTLSAATPASGSTGTFATEWRGGATAEQHTWTLYSNNISNQNNNRRSASLSMILSNPPAQVGPARRMYSSLQHFSPPPYILPNDDGSQGQERRSQASEPIAISTSSARRDVNIPQGLPSPPYEPLDQEVWHST</sequence>
<keyword evidence="3" id="KW-1185">Reference proteome</keyword>
<protein>
    <submittedName>
        <fullName evidence="2">Uncharacterized protein</fullName>
    </submittedName>
</protein>
<evidence type="ECO:0000313" key="3">
    <source>
        <dbReference type="Proteomes" id="UP000696485"/>
    </source>
</evidence>
<dbReference type="Proteomes" id="UP000696485">
    <property type="component" value="Unassembled WGS sequence"/>
</dbReference>
<comment type="caution">
    <text evidence="2">The sequence shown here is derived from an EMBL/GenBank/DDBJ whole genome shotgun (WGS) entry which is preliminary data.</text>
</comment>
<accession>A0A9P5SD39</accession>
<dbReference type="AlphaFoldDB" id="A0A9P5SD39"/>
<feature type="compositionally biased region" description="Low complexity" evidence="1">
    <location>
        <begin position="114"/>
        <end position="125"/>
    </location>
</feature>
<evidence type="ECO:0000256" key="1">
    <source>
        <dbReference type="SAM" id="MobiDB-lite"/>
    </source>
</evidence>
<reference evidence="2" key="1">
    <citation type="journal article" date="2020" name="Fungal Divers.">
        <title>Resolving the Mortierellaceae phylogeny through synthesis of multi-gene phylogenetics and phylogenomics.</title>
        <authorList>
            <person name="Vandepol N."/>
            <person name="Liber J."/>
            <person name="Desiro A."/>
            <person name="Na H."/>
            <person name="Kennedy M."/>
            <person name="Barry K."/>
            <person name="Grigoriev I.V."/>
            <person name="Miller A.N."/>
            <person name="O'Donnell K."/>
            <person name="Stajich J.E."/>
            <person name="Bonito G."/>
        </authorList>
    </citation>
    <scope>NUCLEOTIDE SEQUENCE</scope>
    <source>
        <strain evidence="2">NVP1</strain>
    </source>
</reference>
<name>A0A9P5SD39_9FUNG</name>
<proteinExistence type="predicted"/>
<feature type="compositionally biased region" description="Polar residues" evidence="1">
    <location>
        <begin position="104"/>
        <end position="113"/>
    </location>
</feature>
<feature type="compositionally biased region" description="Low complexity" evidence="1">
    <location>
        <begin position="145"/>
        <end position="166"/>
    </location>
</feature>
<evidence type="ECO:0000313" key="2">
    <source>
        <dbReference type="EMBL" id="KAF9323752.1"/>
    </source>
</evidence>
<feature type="region of interest" description="Disordered" evidence="1">
    <location>
        <begin position="103"/>
        <end position="179"/>
    </location>
</feature>
<feature type="region of interest" description="Disordered" evidence="1">
    <location>
        <begin position="634"/>
        <end position="697"/>
    </location>
</feature>
<feature type="compositionally biased region" description="Polar residues" evidence="1">
    <location>
        <begin position="167"/>
        <end position="179"/>
    </location>
</feature>
<gene>
    <name evidence="2" type="ORF">BG006_001195</name>
</gene>